<reference evidence="8" key="1">
    <citation type="journal article" date="2010" name="PLoS Biol.">
        <title>Multi-platform next-generation sequencing of the domestic turkey (Meleagris gallopavo): genome assembly and analysis.</title>
        <authorList>
            <person name="Dalloul R.A."/>
            <person name="Long J.A."/>
            <person name="Zimin A.V."/>
            <person name="Aslam L."/>
            <person name="Beal K."/>
            <person name="Blomberg L.A."/>
            <person name="Bouffard P."/>
            <person name="Burt D.W."/>
            <person name="Crasta O."/>
            <person name="Crooijmans R.P."/>
            <person name="Cooper K."/>
            <person name="Coulombe R.A."/>
            <person name="De S."/>
            <person name="Delany M.E."/>
            <person name="Dodgson J.B."/>
            <person name="Dong J.J."/>
            <person name="Evans C."/>
            <person name="Frederickson K.M."/>
            <person name="Flicek P."/>
            <person name="Florea L."/>
            <person name="Folkerts O."/>
            <person name="Groenen M.A."/>
            <person name="Harkins T.T."/>
            <person name="Herrero J."/>
            <person name="Hoffmann S."/>
            <person name="Megens H.J."/>
            <person name="Jiang A."/>
            <person name="de Jong P."/>
            <person name="Kaiser P."/>
            <person name="Kim H."/>
            <person name="Kim K.W."/>
            <person name="Kim S."/>
            <person name="Langenberger D."/>
            <person name="Lee M.K."/>
            <person name="Lee T."/>
            <person name="Mane S."/>
            <person name="Marcais G."/>
            <person name="Marz M."/>
            <person name="McElroy A.P."/>
            <person name="Modise T."/>
            <person name="Nefedov M."/>
            <person name="Notredame C."/>
            <person name="Paton I.R."/>
            <person name="Payne W.S."/>
            <person name="Pertea G."/>
            <person name="Prickett D."/>
            <person name="Puiu D."/>
            <person name="Qioa D."/>
            <person name="Raineri E."/>
            <person name="Ruffier M."/>
            <person name="Salzberg S.L."/>
            <person name="Schatz M.C."/>
            <person name="Scheuring C."/>
            <person name="Schmidt C.J."/>
            <person name="Schroeder S."/>
            <person name="Searle S.M."/>
            <person name="Smith E.J."/>
            <person name="Smith J."/>
            <person name="Sonstegard T.S."/>
            <person name="Stadler P.F."/>
            <person name="Tafer H."/>
            <person name="Tu Z.J."/>
            <person name="Van Tassell C.P."/>
            <person name="Vilella A.J."/>
            <person name="Williams K.P."/>
            <person name="Yorke J.A."/>
            <person name="Zhang L."/>
            <person name="Zhang H.B."/>
            <person name="Zhang X."/>
            <person name="Zhang Y."/>
            <person name="Reed K.M."/>
        </authorList>
    </citation>
    <scope>NUCLEOTIDE SEQUENCE [LARGE SCALE GENOMIC DNA]</scope>
</reference>
<evidence type="ECO:0000256" key="6">
    <source>
        <dbReference type="SAM" id="SignalP"/>
    </source>
</evidence>
<dbReference type="Proteomes" id="UP000001645">
    <property type="component" value="Unplaced"/>
</dbReference>
<dbReference type="Bgee" id="ENSMGAG00000005960">
    <property type="expression patterns" value="Expressed in spleen and 15 other cell types or tissues"/>
</dbReference>
<keyword evidence="9" id="KW-1185">Reference proteome</keyword>
<keyword evidence="2" id="KW-0378">Hydrolase</keyword>
<feature type="signal peptide" evidence="6">
    <location>
        <begin position="1"/>
        <end position="24"/>
    </location>
</feature>
<evidence type="ECO:0000313" key="9">
    <source>
        <dbReference type="Proteomes" id="UP000001645"/>
    </source>
</evidence>
<dbReference type="PROSITE" id="PS51715">
    <property type="entry name" value="G_GB1_RHD3"/>
    <property type="match status" value="1"/>
</dbReference>
<proteinExistence type="inferred from homology"/>
<dbReference type="GO" id="GO:0005525">
    <property type="term" value="F:GTP binding"/>
    <property type="evidence" value="ECO:0007669"/>
    <property type="project" value="UniProtKB-KW"/>
</dbReference>
<organism evidence="8 9">
    <name type="scientific">Meleagris gallopavo</name>
    <name type="common">Wild turkey</name>
    <dbReference type="NCBI Taxonomy" id="9103"/>
    <lineage>
        <taxon>Eukaryota</taxon>
        <taxon>Metazoa</taxon>
        <taxon>Chordata</taxon>
        <taxon>Craniata</taxon>
        <taxon>Vertebrata</taxon>
        <taxon>Euteleostomi</taxon>
        <taxon>Archelosauria</taxon>
        <taxon>Archosauria</taxon>
        <taxon>Dinosauria</taxon>
        <taxon>Saurischia</taxon>
        <taxon>Theropoda</taxon>
        <taxon>Coelurosauria</taxon>
        <taxon>Aves</taxon>
        <taxon>Neognathae</taxon>
        <taxon>Galloanserae</taxon>
        <taxon>Galliformes</taxon>
        <taxon>Phasianidae</taxon>
        <taxon>Meleagridinae</taxon>
        <taxon>Meleagris</taxon>
    </lineage>
</organism>
<feature type="chain" id="PRO_5032881683" description="GB1/RHD3-type G domain-containing protein" evidence="6">
    <location>
        <begin position="25"/>
        <end position="773"/>
    </location>
</feature>
<dbReference type="GO" id="GO:0003924">
    <property type="term" value="F:GTPase activity"/>
    <property type="evidence" value="ECO:0007669"/>
    <property type="project" value="InterPro"/>
</dbReference>
<keyword evidence="1" id="KW-0547">Nucleotide-binding</keyword>
<dbReference type="InterPro" id="IPR036543">
    <property type="entry name" value="Guanylate-bd_C_sf"/>
</dbReference>
<dbReference type="InterPro" id="IPR003191">
    <property type="entry name" value="Guanylate-bd/ATL_C"/>
</dbReference>
<evidence type="ECO:0000256" key="5">
    <source>
        <dbReference type="SAM" id="Coils"/>
    </source>
</evidence>
<evidence type="ECO:0000256" key="2">
    <source>
        <dbReference type="ARBA" id="ARBA00022801"/>
    </source>
</evidence>
<dbReference type="Gene3D" id="3.40.50.300">
    <property type="entry name" value="P-loop containing nucleotide triphosphate hydrolases"/>
    <property type="match status" value="1"/>
</dbReference>
<reference evidence="8" key="2">
    <citation type="submission" date="2025-08" db="UniProtKB">
        <authorList>
            <consortium name="Ensembl"/>
        </authorList>
    </citation>
    <scope>IDENTIFICATION</scope>
</reference>
<comment type="similarity">
    <text evidence="4">Belongs to the TRAFAC class dynamin-like GTPase superfamily. GB1/RHD3 GTPase family.</text>
</comment>
<dbReference type="InterPro" id="IPR030386">
    <property type="entry name" value="G_GB1_RHD3_dom"/>
</dbReference>
<dbReference type="SUPFAM" id="SSF52540">
    <property type="entry name" value="P-loop containing nucleoside triphosphate hydrolases"/>
    <property type="match status" value="1"/>
</dbReference>
<reference evidence="8" key="3">
    <citation type="submission" date="2025-09" db="UniProtKB">
        <authorList>
            <consortium name="Ensembl"/>
        </authorList>
    </citation>
    <scope>IDENTIFICATION</scope>
</reference>
<evidence type="ECO:0000256" key="3">
    <source>
        <dbReference type="ARBA" id="ARBA00023134"/>
    </source>
</evidence>
<dbReference type="AlphaFoldDB" id="A0A803Y425"/>
<evidence type="ECO:0000259" key="7">
    <source>
        <dbReference type="PROSITE" id="PS51715"/>
    </source>
</evidence>
<dbReference type="SUPFAM" id="SSF48340">
    <property type="entry name" value="Interferon-induced guanylate-binding protein 1 (GBP1), C-terminal domain"/>
    <property type="match status" value="1"/>
</dbReference>
<keyword evidence="6" id="KW-0732">Signal</keyword>
<protein>
    <recommendedName>
        <fullName evidence="7">GB1/RHD3-type G domain-containing protein</fullName>
    </recommendedName>
</protein>
<sequence length="773" mass="86210">MAALRLFRGAAVLHVFHVVPLQSGCPMVQHGGPTPTPCPPGAMGAVRAQCGLQGGGCCHPAVPLSAISGSCSIFTNRAQAFSLWGSAGFSGKEQEAAAEGGPGGVSCSVADSSKTMEAAVPPVSAPLCLVHNQDCKLSLNPAALAVLRSATQPVVVVAIVGLLSTGKSFLAKRMAQKCTGSPLSNAVQKQTKGIWMWCLPHPCKPGVTLVLLDTEGLGKSCDDDIHNDAWIFTLALLLSSTLVYNSMRTDSRTMLGSLCFLTDLKNYVRVRAQVDGTEPADEFARVFPDFVWVVRDFRLQEGDRPISADEYLDQILRPQLRFTLLNYQGNKQVQQCLRSFFPHHKMFMLERPAADRDLAQLELLREDQLQPRFRQQEEAFCQHIWKEAPVKMLLNSSPVTGRMLACLVETYMAAISAGSVPCVESVHTAVTEAENIAAVEAAVAEYRRGMKQNLVLPTASFSALMAVHQDWKKRAITLFLSQVVDKTEQHHQALLMDKLEVAKEEFCRRNEEASEQRCWAVLRELWLDMELRMQRGDYVAPGETRLFLKDLKRMQEEYKRRPDKGVKAEAVLEKFLRVKGLEMTEMWLDRVDQQCKAVLAEARAATQAVVKQLEEHQQQQQQQQKVMLAEVTAAKKAVEKQLEEQQQQVTLAKLTAGREAAEAQLEEQQQQVMLAEVTAVMKAMEKQLEERWQQWAQQLQEEQSLVLSQRLEELEVRLQEGHGREAAALQQVELMQEEEQTVPSWRSTLLKVLDKVVVPILIRVVNSMVNNAA</sequence>
<accession>A0A803Y425</accession>
<dbReference type="GeneTree" id="ENSGT00940000154265"/>
<gene>
    <name evidence="8" type="primary">LOC100547242</name>
</gene>
<dbReference type="PANTHER" id="PTHR10751">
    <property type="entry name" value="GUANYLATE BINDING PROTEIN"/>
    <property type="match status" value="1"/>
</dbReference>
<feature type="domain" description="GB1/RHD3-type G" evidence="7">
    <location>
        <begin position="151"/>
        <end position="389"/>
    </location>
</feature>
<keyword evidence="5" id="KW-0175">Coiled coil</keyword>
<dbReference type="Pfam" id="PF02263">
    <property type="entry name" value="GBP"/>
    <property type="match status" value="1"/>
</dbReference>
<evidence type="ECO:0000256" key="1">
    <source>
        <dbReference type="ARBA" id="ARBA00022741"/>
    </source>
</evidence>
<dbReference type="Ensembl" id="ENSMGAT00000037456.1">
    <property type="protein sequence ID" value="ENSMGAP00000026522.1"/>
    <property type="gene ID" value="ENSMGAG00000005960.3"/>
</dbReference>
<dbReference type="InterPro" id="IPR015894">
    <property type="entry name" value="Guanylate-bd_N"/>
</dbReference>
<dbReference type="FunFam" id="3.40.50.300:FF:002830">
    <property type="entry name" value="Guanylate-binding protein 2"/>
    <property type="match status" value="1"/>
</dbReference>
<feature type="coiled-coil region" evidence="5">
    <location>
        <begin position="599"/>
        <end position="678"/>
    </location>
</feature>
<keyword evidence="3" id="KW-0342">GTP-binding</keyword>
<dbReference type="Gene3D" id="1.20.1000.10">
    <property type="entry name" value="Guanylate-binding protein, C-terminal domain"/>
    <property type="match status" value="1"/>
</dbReference>
<evidence type="ECO:0000256" key="4">
    <source>
        <dbReference type="PROSITE-ProRule" id="PRU01052"/>
    </source>
</evidence>
<evidence type="ECO:0000313" key="8">
    <source>
        <dbReference type="Ensembl" id="ENSMGAP00000026522.1"/>
    </source>
</evidence>
<name>A0A803Y425_MELGA</name>
<dbReference type="Pfam" id="PF02841">
    <property type="entry name" value="GBP_C"/>
    <property type="match status" value="1"/>
</dbReference>
<dbReference type="InterPro" id="IPR027417">
    <property type="entry name" value="P-loop_NTPase"/>
</dbReference>